<keyword evidence="1" id="KW-0732">Signal</keyword>
<name>A0A5B8UEJ6_9BACT</name>
<feature type="signal peptide" evidence="1">
    <location>
        <begin position="1"/>
        <end position="21"/>
    </location>
</feature>
<proteinExistence type="predicted"/>
<dbReference type="InterPro" id="IPR051781">
    <property type="entry name" value="Metallo-dep_Hydrolase"/>
</dbReference>
<dbReference type="Gene3D" id="2.30.40.10">
    <property type="entry name" value="Urease, subunit C, domain 1"/>
    <property type="match status" value="1"/>
</dbReference>
<dbReference type="InterPro" id="IPR032466">
    <property type="entry name" value="Metal_Hydrolase"/>
</dbReference>
<dbReference type="PANTHER" id="PTHR43135:SF3">
    <property type="entry name" value="ALPHA-D-RIBOSE 1-METHYLPHOSPHONATE 5-TRIPHOSPHATE DIPHOSPHATASE"/>
    <property type="match status" value="1"/>
</dbReference>
<organism evidence="3 4">
    <name type="scientific">Flavisolibacter ginsenosidimutans</name>
    <dbReference type="NCBI Taxonomy" id="661481"/>
    <lineage>
        <taxon>Bacteria</taxon>
        <taxon>Pseudomonadati</taxon>
        <taxon>Bacteroidota</taxon>
        <taxon>Chitinophagia</taxon>
        <taxon>Chitinophagales</taxon>
        <taxon>Chitinophagaceae</taxon>
        <taxon>Flavisolibacter</taxon>
    </lineage>
</organism>
<dbReference type="InterPro" id="IPR011059">
    <property type="entry name" value="Metal-dep_hydrolase_composite"/>
</dbReference>
<accession>A0A5B8UEJ6</accession>
<dbReference type="PANTHER" id="PTHR43135">
    <property type="entry name" value="ALPHA-D-RIBOSE 1-METHYLPHOSPHONATE 5-TRIPHOSPHATE DIPHOSPHATASE"/>
    <property type="match status" value="1"/>
</dbReference>
<protein>
    <submittedName>
        <fullName evidence="3">Amidohydrolase family protein</fullName>
    </submittedName>
</protein>
<dbReference type="SUPFAM" id="SSF51556">
    <property type="entry name" value="Metallo-dependent hydrolases"/>
    <property type="match status" value="1"/>
</dbReference>
<evidence type="ECO:0000313" key="3">
    <source>
        <dbReference type="EMBL" id="QEC54549.1"/>
    </source>
</evidence>
<dbReference type="GO" id="GO:0016810">
    <property type="term" value="F:hydrolase activity, acting on carbon-nitrogen (but not peptide) bonds"/>
    <property type="evidence" value="ECO:0007669"/>
    <property type="project" value="InterPro"/>
</dbReference>
<feature type="chain" id="PRO_5023000605" evidence="1">
    <location>
        <begin position="22"/>
        <end position="441"/>
    </location>
</feature>
<dbReference type="EMBL" id="CP042433">
    <property type="protein sequence ID" value="QEC54549.1"/>
    <property type="molecule type" value="Genomic_DNA"/>
</dbReference>
<keyword evidence="3" id="KW-0378">Hydrolase</keyword>
<dbReference type="Gene3D" id="3.20.20.140">
    <property type="entry name" value="Metal-dependent hydrolases"/>
    <property type="match status" value="1"/>
</dbReference>
<dbReference type="Pfam" id="PF01979">
    <property type="entry name" value="Amidohydro_1"/>
    <property type="match status" value="1"/>
</dbReference>
<dbReference type="InterPro" id="IPR006680">
    <property type="entry name" value="Amidohydro-rel"/>
</dbReference>
<dbReference type="AlphaFoldDB" id="A0A5B8UEJ6"/>
<evidence type="ECO:0000256" key="1">
    <source>
        <dbReference type="SAM" id="SignalP"/>
    </source>
</evidence>
<feature type="domain" description="Amidohydrolase-related" evidence="2">
    <location>
        <begin position="324"/>
        <end position="416"/>
    </location>
</feature>
<evidence type="ECO:0000313" key="4">
    <source>
        <dbReference type="Proteomes" id="UP000321204"/>
    </source>
</evidence>
<dbReference type="KEGG" id="fgg:FSB75_01070"/>
<dbReference type="OrthoDB" id="783596at2"/>
<sequence>MKKIFLSFSALCFLMTVRSQETIAPAPKQSQPIVITNATIHVGNGQVINNGSIVVVNGKITAVGASVTPPAGAKTIDAQGKQVYPGLILANSNLGLVDVNSVRATSDVREIGDMNASIRSIIAYNAENKVINTLRPSGILLAQVAPEGGMLSGSSSVVQLDAWNWEDAAYKTDNGLHFNMPSFLPRPRFGFGGGGGRGAGGEAPADPVKEALEKIDGFKAFLREAKAYNGVKKPEETNLKYEAVKGLFDRSQKLFVHASTVKQILVAVDMAKEFNLDMVIVGGEDSWQVADLLKQNNISVILSQPHSLPILPDDDVDQPYKTAALLQKAGVNFAINDDDGQTRGRNLPFNAGTAVAYGLTKEQALAAISLNAAKILGVGDKTGSIEVGKDANIVISTGDILDMRTNNITQAFIQGREISLESHQTQLYDKYKKKLGVKDAF</sequence>
<reference evidence="3 4" key="1">
    <citation type="journal article" date="2015" name="Int. J. Syst. Evol. Microbiol.">
        <title>Flavisolibacter ginsenosidimutans sp. nov., with ginsenoside-converting activity isolated from soil used for cultivating ginseng.</title>
        <authorList>
            <person name="Zhao Y."/>
            <person name="Liu Q."/>
            <person name="Kang M.S."/>
            <person name="Jin F."/>
            <person name="Yu H."/>
            <person name="Im W.T."/>
        </authorList>
    </citation>
    <scope>NUCLEOTIDE SEQUENCE [LARGE SCALE GENOMIC DNA]</scope>
    <source>
        <strain evidence="3 4">Gsoil 636</strain>
    </source>
</reference>
<dbReference type="RefSeq" id="WP_146781582.1">
    <property type="nucleotide sequence ID" value="NZ_BAABIO010000006.1"/>
</dbReference>
<evidence type="ECO:0000259" key="2">
    <source>
        <dbReference type="Pfam" id="PF01979"/>
    </source>
</evidence>
<gene>
    <name evidence="3" type="ORF">FSB75_01070</name>
</gene>
<dbReference type="SUPFAM" id="SSF51338">
    <property type="entry name" value="Composite domain of metallo-dependent hydrolases"/>
    <property type="match status" value="1"/>
</dbReference>
<dbReference type="Proteomes" id="UP000321204">
    <property type="component" value="Chromosome"/>
</dbReference>
<keyword evidence="4" id="KW-1185">Reference proteome</keyword>